<feature type="transmembrane region" description="Helical" evidence="1">
    <location>
        <begin position="165"/>
        <end position="187"/>
    </location>
</feature>
<evidence type="ECO:0000313" key="2">
    <source>
        <dbReference type="EMBL" id="WFN36961.1"/>
    </source>
</evidence>
<feature type="transmembrane region" description="Helical" evidence="1">
    <location>
        <begin position="57"/>
        <end position="79"/>
    </location>
</feature>
<dbReference type="EMBL" id="CP091092">
    <property type="protein sequence ID" value="WFN36961.1"/>
    <property type="molecule type" value="Genomic_DNA"/>
</dbReference>
<reference evidence="2" key="1">
    <citation type="submission" date="2022-01" db="EMBL/GenBank/DDBJ databases">
        <title>Complete genome of Methanomicrobium antiquum DSM 21220.</title>
        <authorList>
            <person name="Chen S.-C."/>
            <person name="You Y.-T."/>
            <person name="Zhou Y.-Z."/>
            <person name="Lai M.-C."/>
        </authorList>
    </citation>
    <scope>NUCLEOTIDE SEQUENCE</scope>
    <source>
        <strain evidence="2">DSM 21220</strain>
    </source>
</reference>
<dbReference type="RefSeq" id="WP_278099798.1">
    <property type="nucleotide sequence ID" value="NZ_CP091092.1"/>
</dbReference>
<feature type="transmembrane region" description="Helical" evidence="1">
    <location>
        <begin position="32"/>
        <end position="50"/>
    </location>
</feature>
<feature type="transmembrane region" description="Helical" evidence="1">
    <location>
        <begin position="123"/>
        <end position="145"/>
    </location>
</feature>
<evidence type="ECO:0008006" key="4">
    <source>
        <dbReference type="Google" id="ProtNLM"/>
    </source>
</evidence>
<protein>
    <recommendedName>
        <fullName evidence="4">DUF2238 domain-containing protein</fullName>
    </recommendedName>
</protein>
<feature type="transmembrane region" description="Helical" evidence="1">
    <location>
        <begin position="91"/>
        <end position="111"/>
    </location>
</feature>
<organism evidence="2 3">
    <name type="scientific">Methanomicrobium antiquum</name>
    <dbReference type="NCBI Taxonomy" id="487686"/>
    <lineage>
        <taxon>Archaea</taxon>
        <taxon>Methanobacteriati</taxon>
        <taxon>Methanobacteriota</taxon>
        <taxon>Stenosarchaea group</taxon>
        <taxon>Methanomicrobia</taxon>
        <taxon>Methanomicrobiales</taxon>
        <taxon>Methanomicrobiaceae</taxon>
        <taxon>Methanomicrobium</taxon>
    </lineage>
</organism>
<name>A0AAF0FRX2_9EURY</name>
<gene>
    <name evidence="2" type="ORF">L1994_00765</name>
</gene>
<evidence type="ECO:0000313" key="3">
    <source>
        <dbReference type="Proteomes" id="UP001218895"/>
    </source>
</evidence>
<dbReference type="GeneID" id="79948883"/>
<dbReference type="Proteomes" id="UP001218895">
    <property type="component" value="Chromosome"/>
</dbReference>
<keyword evidence="1" id="KW-0472">Membrane</keyword>
<keyword evidence="1" id="KW-0812">Transmembrane</keyword>
<evidence type="ECO:0000256" key="1">
    <source>
        <dbReference type="SAM" id="Phobius"/>
    </source>
</evidence>
<proteinExistence type="predicted"/>
<dbReference type="AlphaFoldDB" id="A0AAF0FRX2"/>
<keyword evidence="3" id="KW-1185">Reference proteome</keyword>
<dbReference type="Pfam" id="PF09997">
    <property type="entry name" value="DUF2238"/>
    <property type="match status" value="1"/>
</dbReference>
<dbReference type="InterPro" id="IPR014509">
    <property type="entry name" value="YjdF-like"/>
</dbReference>
<keyword evidence="1" id="KW-1133">Transmembrane helix</keyword>
<sequence>MNEKYGMYLAYFFQLLIGINVVYAFFSGQYEAMFTGLLMFFLTLIPYVVARRKNVTFPWFVYLLIAMALWFHTAGYIQGYYITFYPYYDKIAHLVSGTAVAMLGFLGVVFLDKYWNMNLRTLFIVGFTIIFGMALAGFWEIYEYLVDKITGGSFAGPMQHGLDDTMLDMMFVLAGSIIVSILAVLYFKTHLKEDITGFLSGNL</sequence>
<accession>A0AAF0FRX2</accession>
<feature type="transmembrane region" description="Helical" evidence="1">
    <location>
        <begin position="7"/>
        <end position="26"/>
    </location>
</feature>
<dbReference type="KEGG" id="manq:L1994_00765"/>